<dbReference type="GeneID" id="69006313"/>
<evidence type="ECO:0000256" key="4">
    <source>
        <dbReference type="ARBA" id="ARBA00023136"/>
    </source>
</evidence>
<keyword evidence="4 5" id="KW-0472">Membrane</keyword>
<name>A0A2A4FIX8_9BURK</name>
<sequence>MFAEMSFVSLLFPGLLPAFVGCGVAFWIADRWIARAGLYRRVWHPALFRVSLFVCVFCAIGLLFAQ</sequence>
<dbReference type="RefSeq" id="WP_084909443.1">
    <property type="nucleotide sequence ID" value="NZ_CP020738.1"/>
</dbReference>
<accession>A0A2A4FIX8</accession>
<dbReference type="Proteomes" id="UP000217994">
    <property type="component" value="Unassembled WGS sequence"/>
</dbReference>
<evidence type="ECO:0000256" key="2">
    <source>
        <dbReference type="ARBA" id="ARBA00022692"/>
    </source>
</evidence>
<proteinExistence type="predicted"/>
<protein>
    <submittedName>
        <fullName evidence="6">DUF1656 domain-containing protein</fullName>
    </submittedName>
</protein>
<gene>
    <name evidence="6" type="ORF">BZL54_10930</name>
</gene>
<evidence type="ECO:0000256" key="5">
    <source>
        <dbReference type="SAM" id="Phobius"/>
    </source>
</evidence>
<feature type="transmembrane region" description="Helical" evidence="5">
    <location>
        <begin position="46"/>
        <end position="65"/>
    </location>
</feature>
<dbReference type="Pfam" id="PF07869">
    <property type="entry name" value="DUF1656"/>
    <property type="match status" value="1"/>
</dbReference>
<keyword evidence="3 5" id="KW-1133">Transmembrane helix</keyword>
<keyword evidence="2 5" id="KW-0812">Transmembrane</keyword>
<keyword evidence="1" id="KW-1003">Cell membrane</keyword>
<dbReference type="AlphaFoldDB" id="A0A2A4FIX8"/>
<dbReference type="EMBL" id="MTZU01000028">
    <property type="protein sequence ID" value="PCE32366.1"/>
    <property type="molecule type" value="Genomic_DNA"/>
</dbReference>
<evidence type="ECO:0000256" key="3">
    <source>
        <dbReference type="ARBA" id="ARBA00022989"/>
    </source>
</evidence>
<feature type="transmembrane region" description="Helical" evidence="5">
    <location>
        <begin position="12"/>
        <end position="34"/>
    </location>
</feature>
<evidence type="ECO:0000256" key="1">
    <source>
        <dbReference type="ARBA" id="ARBA00022475"/>
    </source>
</evidence>
<comment type="caution">
    <text evidence="6">The sequence shown here is derived from an EMBL/GenBank/DDBJ whole genome shotgun (WGS) entry which is preliminary data.</text>
</comment>
<dbReference type="InterPro" id="IPR012451">
    <property type="entry name" value="DUF1656"/>
</dbReference>
<evidence type="ECO:0000313" key="6">
    <source>
        <dbReference type="EMBL" id="PCE32366.1"/>
    </source>
</evidence>
<organism evidence="6">
    <name type="scientific">Burkholderia ubonensis subsp. mesacidophila</name>
    <dbReference type="NCBI Taxonomy" id="265293"/>
    <lineage>
        <taxon>Bacteria</taxon>
        <taxon>Pseudomonadati</taxon>
        <taxon>Pseudomonadota</taxon>
        <taxon>Betaproteobacteria</taxon>
        <taxon>Burkholderiales</taxon>
        <taxon>Burkholderiaceae</taxon>
        <taxon>Burkholderia</taxon>
        <taxon>Burkholderia cepacia complex</taxon>
    </lineage>
</organism>
<reference evidence="6" key="1">
    <citation type="submission" date="2017-01" db="EMBL/GenBank/DDBJ databases">
        <title>Whole-Genome Shotgun Sequencing of Two beta-Proteobacterial Species in Search of the Bulgecin Biosynthetic Cluster.</title>
        <authorList>
            <person name="Horsman M.E."/>
            <person name="Marous D.R."/>
            <person name="Li R."/>
            <person name="Oliver R.A."/>
            <person name="Byun B."/>
            <person name="Emrich S.J."/>
            <person name="Boggess B."/>
            <person name="Townsend C.A."/>
            <person name="Mobashery S."/>
        </authorList>
    </citation>
    <scope>NUCLEOTIDE SEQUENCE [LARGE SCALE GENOMIC DNA]</scope>
    <source>
        <strain evidence="6">ATCC 31433</strain>
    </source>
</reference>